<dbReference type="Gramene" id="rna39227">
    <property type="protein sequence ID" value="RHN45032.1"/>
    <property type="gene ID" value="gene39227"/>
</dbReference>
<comment type="subcellular location">
    <subcellularLocation>
        <location evidence="1">Nucleus</location>
    </subcellularLocation>
</comment>
<sequence>MEKVAAPPSSHGISSMVKRKTPSELRGEQLKRESVEDLTDDDDDEVSPSAGSAKDTQLIGEVFSAKKSMFRIVSKEQTSSNLNNESNEKFLSVADLSSSAVVGRSSGAAATSGIDMGQALKGLASLVNSAVPTIARENSFSGCHINIPGKNAPLDLTLKTSMQIVFSSASANWNENIRGFKDLHSWMYPQSFIPSSIISVLNSSTAEEELEFLRKRQVGWEESFRDLFYMLRNNVCGLFYVCTSRFVVMFTGGDGSGKSKSKKCSCNAYISRSTRGLRSLLREHDICFSMPLCSSKVDQEVTISEDLVGLKTRRQRSYDVDNSPESLLVFSGNNNVHGLYDLLLNYKTLLASLSGVEDVPVLCSPVPFQNSAMTSPDIKCMEMTRAEDIAQGSSNDLFYSIEVKDAIIPPWIICNICALMMGSQGRRNFEASFVTEPLSIGLNVALKSICDNSFGIPKAAVMSSLCSCTLKSVNYCDGSYLASLSPVV</sequence>
<reference evidence="6 9" key="2">
    <citation type="journal article" date="2014" name="BMC Genomics">
        <title>An improved genome release (version Mt4.0) for the model legume Medicago truncatula.</title>
        <authorList>
            <person name="Tang H."/>
            <person name="Krishnakumar V."/>
            <person name="Bidwell S."/>
            <person name="Rosen B."/>
            <person name="Chan A."/>
            <person name="Zhou S."/>
            <person name="Gentzbittel L."/>
            <person name="Childs K.L."/>
            <person name="Yandell M."/>
            <person name="Gundlach H."/>
            <person name="Mayer K.F."/>
            <person name="Schwartz D.C."/>
            <person name="Town C.D."/>
        </authorList>
    </citation>
    <scope>GENOME REANNOTATION</scope>
    <source>
        <strain evidence="6">A17</strain>
        <strain evidence="8 9">cv. Jemalong A17</strain>
    </source>
</reference>
<proteinExistence type="inferred from homology"/>
<evidence type="ECO:0000313" key="6">
    <source>
        <dbReference type="EMBL" id="KEH22077.1"/>
    </source>
</evidence>
<dbReference type="AlphaFoldDB" id="A0A072TXB3"/>
<keyword evidence="3" id="KW-0539">Nucleus</keyword>
<evidence type="ECO:0000256" key="5">
    <source>
        <dbReference type="SAM" id="MobiDB-lite"/>
    </source>
</evidence>
<comment type="similarity">
    <text evidence="4">Belongs to the DONSON family.</text>
</comment>
<evidence type="ECO:0000313" key="9">
    <source>
        <dbReference type="Proteomes" id="UP000002051"/>
    </source>
</evidence>
<dbReference type="EnsemblPlants" id="KEH22077">
    <property type="protein sequence ID" value="KEH22077"/>
    <property type="gene ID" value="MTR_7g029625"/>
</dbReference>
<reference evidence="8" key="3">
    <citation type="submission" date="2015-04" db="UniProtKB">
        <authorList>
            <consortium name="EnsemblPlants"/>
        </authorList>
    </citation>
    <scope>IDENTIFICATION</scope>
    <source>
        <strain evidence="8">cv. Jemalong A17</strain>
    </source>
</reference>
<gene>
    <name evidence="8" type="primary">25497873</name>
    <name evidence="6" type="ordered locus">MTR_7g029625</name>
    <name evidence="7" type="ORF">MtrunA17_Chr7g0225851</name>
</gene>
<reference evidence="7" key="4">
    <citation type="journal article" date="2018" name="Nat. Plants">
        <title>Whole-genome landscape of Medicago truncatula symbiotic genes.</title>
        <authorList>
            <person name="Pecrix Y."/>
            <person name="Gamas P."/>
            <person name="Carrere S."/>
        </authorList>
    </citation>
    <scope>NUCLEOTIDE SEQUENCE</scope>
    <source>
        <tissue evidence="7">Leaves</tissue>
    </source>
</reference>
<accession>A0A072TXB3</accession>
<dbReference type="EMBL" id="CM001223">
    <property type="protein sequence ID" value="KEH22077.1"/>
    <property type="molecule type" value="Genomic_DNA"/>
</dbReference>
<name>A0A072TXB3_MEDTR</name>
<dbReference type="PANTHER" id="PTHR12972:SF0">
    <property type="entry name" value="PROTEIN DOWNSTREAM NEIGHBOR OF SON"/>
    <property type="match status" value="1"/>
</dbReference>
<dbReference type="OrthoDB" id="534063at2759"/>
<feature type="region of interest" description="Disordered" evidence="5">
    <location>
        <begin position="1"/>
        <end position="54"/>
    </location>
</feature>
<evidence type="ECO:0000256" key="1">
    <source>
        <dbReference type="ARBA" id="ARBA00004123"/>
    </source>
</evidence>
<dbReference type="Proteomes" id="UP000002051">
    <property type="component" value="Unassembled WGS sequence"/>
</dbReference>
<dbReference type="GO" id="GO:0033260">
    <property type="term" value="P:nuclear DNA replication"/>
    <property type="evidence" value="ECO:0000318"/>
    <property type="project" value="GO_Central"/>
</dbReference>
<dbReference type="GO" id="GO:0005634">
    <property type="term" value="C:nucleus"/>
    <property type="evidence" value="ECO:0000318"/>
    <property type="project" value="GO_Central"/>
</dbReference>
<dbReference type="PANTHER" id="PTHR12972">
    <property type="entry name" value="DOWNSTREAM NEIGHBOR OF SON"/>
    <property type="match status" value="1"/>
</dbReference>
<reference evidence="6 9" key="1">
    <citation type="journal article" date="2011" name="Nature">
        <title>The Medicago genome provides insight into the evolution of rhizobial symbioses.</title>
        <authorList>
            <person name="Young N.D."/>
            <person name="Debelle F."/>
            <person name="Oldroyd G.E."/>
            <person name="Geurts R."/>
            <person name="Cannon S.B."/>
            <person name="Udvardi M.K."/>
            <person name="Benedito V.A."/>
            <person name="Mayer K.F."/>
            <person name="Gouzy J."/>
            <person name="Schoof H."/>
            <person name="Van de Peer Y."/>
            <person name="Proost S."/>
            <person name="Cook D.R."/>
            <person name="Meyers B.C."/>
            <person name="Spannagl M."/>
            <person name="Cheung F."/>
            <person name="De Mita S."/>
            <person name="Krishnakumar V."/>
            <person name="Gundlach H."/>
            <person name="Zhou S."/>
            <person name="Mudge J."/>
            <person name="Bharti A.K."/>
            <person name="Murray J.D."/>
            <person name="Naoumkina M.A."/>
            <person name="Rosen B."/>
            <person name="Silverstein K.A."/>
            <person name="Tang H."/>
            <person name="Rombauts S."/>
            <person name="Zhao P.X."/>
            <person name="Zhou P."/>
            <person name="Barbe V."/>
            <person name="Bardou P."/>
            <person name="Bechner M."/>
            <person name="Bellec A."/>
            <person name="Berger A."/>
            <person name="Berges H."/>
            <person name="Bidwell S."/>
            <person name="Bisseling T."/>
            <person name="Choisne N."/>
            <person name="Couloux A."/>
            <person name="Denny R."/>
            <person name="Deshpande S."/>
            <person name="Dai X."/>
            <person name="Doyle J.J."/>
            <person name="Dudez A.M."/>
            <person name="Farmer A.D."/>
            <person name="Fouteau S."/>
            <person name="Franken C."/>
            <person name="Gibelin C."/>
            <person name="Gish J."/>
            <person name="Goldstein S."/>
            <person name="Gonzalez A.J."/>
            <person name="Green P.J."/>
            <person name="Hallab A."/>
            <person name="Hartog M."/>
            <person name="Hua A."/>
            <person name="Humphray S.J."/>
            <person name="Jeong D.H."/>
            <person name="Jing Y."/>
            <person name="Jocker A."/>
            <person name="Kenton S.M."/>
            <person name="Kim D.J."/>
            <person name="Klee K."/>
            <person name="Lai H."/>
            <person name="Lang C."/>
            <person name="Lin S."/>
            <person name="Macmil S.L."/>
            <person name="Magdelenat G."/>
            <person name="Matthews L."/>
            <person name="McCorrison J."/>
            <person name="Monaghan E.L."/>
            <person name="Mun J.H."/>
            <person name="Najar F.Z."/>
            <person name="Nicholson C."/>
            <person name="Noirot C."/>
            <person name="O'Bleness M."/>
            <person name="Paule C.R."/>
            <person name="Poulain J."/>
            <person name="Prion F."/>
            <person name="Qin B."/>
            <person name="Qu C."/>
            <person name="Retzel E.F."/>
            <person name="Riddle C."/>
            <person name="Sallet E."/>
            <person name="Samain S."/>
            <person name="Samson N."/>
            <person name="Sanders I."/>
            <person name="Saurat O."/>
            <person name="Scarpelli C."/>
            <person name="Schiex T."/>
            <person name="Segurens B."/>
            <person name="Severin A.J."/>
            <person name="Sherrier D.J."/>
            <person name="Shi R."/>
            <person name="Sims S."/>
            <person name="Singer S.R."/>
            <person name="Sinharoy S."/>
            <person name="Sterck L."/>
            <person name="Viollet A."/>
            <person name="Wang B.B."/>
            <person name="Wang K."/>
            <person name="Wang M."/>
            <person name="Wang X."/>
            <person name="Warfsmann J."/>
            <person name="Weissenbach J."/>
            <person name="White D.D."/>
            <person name="White J.D."/>
            <person name="Wiley G.B."/>
            <person name="Wincker P."/>
            <person name="Xing Y."/>
            <person name="Yang L."/>
            <person name="Yao Z."/>
            <person name="Ying F."/>
            <person name="Zhai J."/>
            <person name="Zhou L."/>
            <person name="Zuber A."/>
            <person name="Denarie J."/>
            <person name="Dixon R.A."/>
            <person name="May G.D."/>
            <person name="Schwartz D.C."/>
            <person name="Rogers J."/>
            <person name="Quetier F."/>
            <person name="Town C.D."/>
            <person name="Roe B.A."/>
        </authorList>
    </citation>
    <scope>NUCLEOTIDE SEQUENCE [LARGE SCALE GENOMIC DNA]</scope>
    <source>
        <strain evidence="6">A17</strain>
        <strain evidence="8 9">cv. Jemalong A17</strain>
    </source>
</reference>
<dbReference type="HOGENOM" id="CLU_032084_0_0_1"/>
<dbReference type="EMBL" id="PSQE01000007">
    <property type="protein sequence ID" value="RHN45032.1"/>
    <property type="molecule type" value="Genomic_DNA"/>
</dbReference>
<evidence type="ECO:0000256" key="3">
    <source>
        <dbReference type="ARBA" id="ARBA00023242"/>
    </source>
</evidence>
<evidence type="ECO:0000256" key="2">
    <source>
        <dbReference type="ARBA" id="ARBA00022473"/>
    </source>
</evidence>
<keyword evidence="2" id="KW-0217">Developmental protein</keyword>
<evidence type="ECO:0000313" key="7">
    <source>
        <dbReference type="EMBL" id="RHN45032.1"/>
    </source>
</evidence>
<feature type="compositionally biased region" description="Basic and acidic residues" evidence="5">
    <location>
        <begin position="21"/>
        <end position="35"/>
    </location>
</feature>
<protein>
    <submittedName>
        <fullName evidence="6 8">Uncharacterized protein</fullName>
    </submittedName>
</protein>
<organism evidence="6 9">
    <name type="scientific">Medicago truncatula</name>
    <name type="common">Barrel medic</name>
    <name type="synonym">Medicago tribuloides</name>
    <dbReference type="NCBI Taxonomy" id="3880"/>
    <lineage>
        <taxon>Eukaryota</taxon>
        <taxon>Viridiplantae</taxon>
        <taxon>Streptophyta</taxon>
        <taxon>Embryophyta</taxon>
        <taxon>Tracheophyta</taxon>
        <taxon>Spermatophyta</taxon>
        <taxon>Magnoliopsida</taxon>
        <taxon>eudicotyledons</taxon>
        <taxon>Gunneridae</taxon>
        <taxon>Pentapetalae</taxon>
        <taxon>rosids</taxon>
        <taxon>fabids</taxon>
        <taxon>Fabales</taxon>
        <taxon>Fabaceae</taxon>
        <taxon>Papilionoideae</taxon>
        <taxon>50 kb inversion clade</taxon>
        <taxon>NPAAA clade</taxon>
        <taxon>Hologalegina</taxon>
        <taxon>IRL clade</taxon>
        <taxon>Trifolieae</taxon>
        <taxon>Medicago</taxon>
    </lineage>
</organism>
<dbReference type="STRING" id="3880.A0A072TXB3"/>
<dbReference type="Proteomes" id="UP000265566">
    <property type="component" value="Chromosome 7"/>
</dbReference>
<evidence type="ECO:0000313" key="8">
    <source>
        <dbReference type="EnsemblPlants" id="KEH22077"/>
    </source>
</evidence>
<dbReference type="InterPro" id="IPR024861">
    <property type="entry name" value="Donson"/>
</dbReference>
<evidence type="ECO:0000256" key="4">
    <source>
        <dbReference type="ARBA" id="ARBA00025806"/>
    </source>
</evidence>
<keyword evidence="9" id="KW-1185">Reference proteome</keyword>
<feature type="compositionally biased region" description="Acidic residues" evidence="5">
    <location>
        <begin position="36"/>
        <end position="46"/>
    </location>
</feature>
<dbReference type="KEGG" id="mtr:25497873"/>